<evidence type="ECO:0000256" key="1">
    <source>
        <dbReference type="SAM" id="MobiDB-lite"/>
    </source>
</evidence>
<reference evidence="2" key="1">
    <citation type="submission" date="2021-06" db="EMBL/GenBank/DDBJ databases">
        <authorList>
            <person name="Arsene-Ploetze F."/>
        </authorList>
    </citation>
    <scope>NUCLEOTIDE SEQUENCE</scope>
    <source>
        <strain evidence="2">SBRY1</strain>
    </source>
</reference>
<proteinExistence type="predicted"/>
<gene>
    <name evidence="2" type="ORF">SBRY_40561</name>
</gene>
<dbReference type="Proteomes" id="UP001153328">
    <property type="component" value="Unassembled WGS sequence"/>
</dbReference>
<organism evidence="2 3">
    <name type="scientific">Actinacidiphila bryophytorum</name>
    <dbReference type="NCBI Taxonomy" id="1436133"/>
    <lineage>
        <taxon>Bacteria</taxon>
        <taxon>Bacillati</taxon>
        <taxon>Actinomycetota</taxon>
        <taxon>Actinomycetes</taxon>
        <taxon>Kitasatosporales</taxon>
        <taxon>Streptomycetaceae</taxon>
        <taxon>Actinacidiphila</taxon>
    </lineage>
</organism>
<dbReference type="EMBL" id="CAJVAX010000018">
    <property type="protein sequence ID" value="CAG7647038.1"/>
    <property type="molecule type" value="Genomic_DNA"/>
</dbReference>
<evidence type="ECO:0000313" key="3">
    <source>
        <dbReference type="Proteomes" id="UP001153328"/>
    </source>
</evidence>
<evidence type="ECO:0000313" key="2">
    <source>
        <dbReference type="EMBL" id="CAG7647038.1"/>
    </source>
</evidence>
<comment type="caution">
    <text evidence="2">The sequence shown here is derived from an EMBL/GenBank/DDBJ whole genome shotgun (WGS) entry which is preliminary data.</text>
</comment>
<sequence>MDLPRRPEDHQRVERQGRPVRRRRDGHRPGVQLLDPGRRLHRLRLPGDGQRHLGADRLHPQRCRLHRVLTHALLRYDGRPGDSGPAACACGWCGVSVGG</sequence>
<dbReference type="AlphaFoldDB" id="A0A9W4MBS5"/>
<protein>
    <submittedName>
        <fullName evidence="2">Uncharacterized protein</fullName>
    </submittedName>
</protein>
<feature type="region of interest" description="Disordered" evidence="1">
    <location>
        <begin position="1"/>
        <end position="34"/>
    </location>
</feature>
<name>A0A9W4MBS5_9ACTN</name>
<accession>A0A9W4MBS5</accession>
<keyword evidence="3" id="KW-1185">Reference proteome</keyword>
<feature type="compositionally biased region" description="Basic and acidic residues" evidence="1">
    <location>
        <begin position="1"/>
        <end position="17"/>
    </location>
</feature>